<keyword evidence="1" id="KW-1133">Transmembrane helix</keyword>
<protein>
    <recommendedName>
        <fullName evidence="4">GAP family protein</fullName>
    </recommendedName>
</protein>
<feature type="transmembrane region" description="Helical" evidence="1">
    <location>
        <begin position="49"/>
        <end position="70"/>
    </location>
</feature>
<accession>A0A7K1LKP1</accession>
<evidence type="ECO:0000256" key="1">
    <source>
        <dbReference type="SAM" id="Phobius"/>
    </source>
</evidence>
<reference evidence="2 3" key="1">
    <citation type="submission" date="2019-12" db="EMBL/GenBank/DDBJ databases">
        <authorList>
            <person name="Li J."/>
            <person name="Shi Y."/>
            <person name="Xu G."/>
            <person name="Xiao D."/>
            <person name="Ran X."/>
        </authorList>
    </citation>
    <scope>NUCLEOTIDE SEQUENCE [LARGE SCALE GENOMIC DNA]</scope>
    <source>
        <strain evidence="2 3">JCM 15915</strain>
    </source>
</reference>
<evidence type="ECO:0000313" key="3">
    <source>
        <dbReference type="Proteomes" id="UP000462152"/>
    </source>
</evidence>
<sequence>MNPVQFLAASSGLGVGGFDPAPALIAAVFMAARPSETPEQARGVRRDVLLFGTVLIGGTALWGVGLSLLVGERLASVPWHGLLRAGGWAAGVELLLAIAGFCAAGHKWVHRNDPPRQEKARNRAGLMLVALGFVAIVTADVPFIVTIGLSSHQPVWVVIPAFIVWAVVSQFPLFVLCIAVLFNKHRKVSQVIGRVWDSLRTWVRWAVPIGLASVSVLLLLDAARFFLLGHFLIG</sequence>
<evidence type="ECO:0008006" key="4">
    <source>
        <dbReference type="Google" id="ProtNLM"/>
    </source>
</evidence>
<feature type="transmembrane region" description="Helical" evidence="1">
    <location>
        <begin position="6"/>
        <end position="29"/>
    </location>
</feature>
<gene>
    <name evidence="2" type="ORF">GMA10_11225</name>
</gene>
<feature type="transmembrane region" description="Helical" evidence="1">
    <location>
        <begin position="202"/>
        <end position="227"/>
    </location>
</feature>
<dbReference type="Proteomes" id="UP000462152">
    <property type="component" value="Unassembled WGS sequence"/>
</dbReference>
<dbReference type="RefSeq" id="WP_129315610.1">
    <property type="nucleotide sequence ID" value="NZ_NOIQ01000009.1"/>
</dbReference>
<dbReference type="OrthoDB" id="4877931at2"/>
<keyword evidence="1" id="KW-0812">Transmembrane</keyword>
<keyword evidence="3" id="KW-1185">Reference proteome</keyword>
<feature type="transmembrane region" description="Helical" evidence="1">
    <location>
        <begin position="82"/>
        <end position="104"/>
    </location>
</feature>
<feature type="transmembrane region" description="Helical" evidence="1">
    <location>
        <begin position="155"/>
        <end position="182"/>
    </location>
</feature>
<dbReference type="AlphaFoldDB" id="A0A7K1LKP1"/>
<dbReference type="EMBL" id="WOGT01000008">
    <property type="protein sequence ID" value="MUN55774.1"/>
    <property type="molecule type" value="Genomic_DNA"/>
</dbReference>
<name>A0A7K1LKP1_9MICC</name>
<organism evidence="2 3">
    <name type="scientific">Rothia koreensis</name>
    <dbReference type="NCBI Taxonomy" id="592378"/>
    <lineage>
        <taxon>Bacteria</taxon>
        <taxon>Bacillati</taxon>
        <taxon>Actinomycetota</taxon>
        <taxon>Actinomycetes</taxon>
        <taxon>Micrococcales</taxon>
        <taxon>Micrococcaceae</taxon>
        <taxon>Rothia</taxon>
    </lineage>
</organism>
<keyword evidence="1" id="KW-0472">Membrane</keyword>
<feature type="transmembrane region" description="Helical" evidence="1">
    <location>
        <begin position="125"/>
        <end position="149"/>
    </location>
</feature>
<proteinExistence type="predicted"/>
<evidence type="ECO:0000313" key="2">
    <source>
        <dbReference type="EMBL" id="MUN55774.1"/>
    </source>
</evidence>
<comment type="caution">
    <text evidence="2">The sequence shown here is derived from an EMBL/GenBank/DDBJ whole genome shotgun (WGS) entry which is preliminary data.</text>
</comment>